<dbReference type="InterPro" id="IPR012340">
    <property type="entry name" value="NA-bd_OB-fold"/>
</dbReference>
<gene>
    <name evidence="1" type="ORF">D915_005978</name>
</gene>
<dbReference type="GO" id="GO:0006281">
    <property type="term" value="P:DNA repair"/>
    <property type="evidence" value="ECO:0007669"/>
    <property type="project" value="TreeGrafter"/>
</dbReference>
<comment type="caution">
    <text evidence="1">The sequence shown here is derived from an EMBL/GenBank/DDBJ whole genome shotgun (WGS) entry which is preliminary data.</text>
</comment>
<accession>A0A4E0R570</accession>
<dbReference type="Gene3D" id="2.40.50.140">
    <property type="entry name" value="Nucleic acid-binding proteins"/>
    <property type="match status" value="1"/>
</dbReference>
<name>A0A4E0R570_FASHE</name>
<dbReference type="GO" id="GO:0033045">
    <property type="term" value="P:regulation of sister chromatid segregation"/>
    <property type="evidence" value="ECO:0007669"/>
    <property type="project" value="TreeGrafter"/>
</dbReference>
<protein>
    <submittedName>
        <fullName evidence="1">Uncharacterized protein</fullName>
    </submittedName>
</protein>
<proteinExistence type="predicted"/>
<dbReference type="PANTHER" id="PTHR33962:SF1">
    <property type="entry name" value="RECQ-MEDIATED GENOME INSTABILITY PROTEIN 2"/>
    <property type="match status" value="1"/>
</dbReference>
<dbReference type="GO" id="GO:0043007">
    <property type="term" value="P:maintenance of rDNA"/>
    <property type="evidence" value="ECO:0007669"/>
    <property type="project" value="TreeGrafter"/>
</dbReference>
<dbReference type="EMBL" id="JXXN02002421">
    <property type="protein sequence ID" value="THD22963.1"/>
    <property type="molecule type" value="Genomic_DNA"/>
</dbReference>
<dbReference type="GO" id="GO:2000042">
    <property type="term" value="P:negative regulation of double-strand break repair via homologous recombination"/>
    <property type="evidence" value="ECO:0007669"/>
    <property type="project" value="TreeGrafter"/>
</dbReference>
<dbReference type="Pfam" id="PF16100">
    <property type="entry name" value="RMI2"/>
    <property type="match status" value="1"/>
</dbReference>
<sequence>MSGSPLLMCKLLVVQIISTRKPYFDSTRETWHIPQIKRSRPPLVCSLVWLQGTVRELLDSNQFILDDATGCMRIQYQDEQDSKSATNRPKVGQLVAVIGKLKQPDDTDSAWQVIAKTVIQLTLETPMDNAGSSSSYSEQTSQFAISELSWPLEVCDMADHFYSAVISNS</sequence>
<dbReference type="GO" id="GO:0016607">
    <property type="term" value="C:nuclear speck"/>
    <property type="evidence" value="ECO:0007669"/>
    <property type="project" value="TreeGrafter"/>
</dbReference>
<evidence type="ECO:0000313" key="1">
    <source>
        <dbReference type="EMBL" id="THD22963.1"/>
    </source>
</evidence>
<organism evidence="1 2">
    <name type="scientific">Fasciola hepatica</name>
    <name type="common">Liver fluke</name>
    <dbReference type="NCBI Taxonomy" id="6192"/>
    <lineage>
        <taxon>Eukaryota</taxon>
        <taxon>Metazoa</taxon>
        <taxon>Spiralia</taxon>
        <taxon>Lophotrochozoa</taxon>
        <taxon>Platyhelminthes</taxon>
        <taxon>Trematoda</taxon>
        <taxon>Digenea</taxon>
        <taxon>Plagiorchiida</taxon>
        <taxon>Echinostomata</taxon>
        <taxon>Echinostomatoidea</taxon>
        <taxon>Fasciolidae</taxon>
        <taxon>Fasciola</taxon>
    </lineage>
</organism>
<dbReference type="Proteomes" id="UP000230066">
    <property type="component" value="Unassembled WGS sequence"/>
</dbReference>
<evidence type="ECO:0000313" key="2">
    <source>
        <dbReference type="Proteomes" id="UP000230066"/>
    </source>
</evidence>
<dbReference type="GO" id="GO:0005829">
    <property type="term" value="C:cytosol"/>
    <property type="evidence" value="ECO:0007669"/>
    <property type="project" value="TreeGrafter"/>
</dbReference>
<dbReference type="PANTHER" id="PTHR33962">
    <property type="entry name" value="RECQ-MEDIATED GENOME INSTABILITY PROTEIN 2 RMI2"/>
    <property type="match status" value="1"/>
</dbReference>
<dbReference type="InterPro" id="IPR032245">
    <property type="entry name" value="RMI2"/>
</dbReference>
<reference evidence="1" key="1">
    <citation type="submission" date="2019-03" db="EMBL/GenBank/DDBJ databases">
        <title>Improved annotation for the trematode Fasciola hepatica.</title>
        <authorList>
            <person name="Choi Y.-J."/>
            <person name="Martin J."/>
            <person name="Mitreva M."/>
        </authorList>
    </citation>
    <scope>NUCLEOTIDE SEQUENCE [LARGE SCALE GENOMIC DNA]</scope>
</reference>
<keyword evidence="2" id="KW-1185">Reference proteome</keyword>
<dbReference type="AlphaFoldDB" id="A0A4E0R570"/>